<dbReference type="InterPro" id="IPR005182">
    <property type="entry name" value="YdbS-like_PH"/>
</dbReference>
<dbReference type="EMBL" id="LS398110">
    <property type="protein sequence ID" value="SPP91726.1"/>
    <property type="molecule type" value="Genomic_DNA"/>
</dbReference>
<keyword evidence="1" id="KW-0812">Transmembrane</keyword>
<evidence type="ECO:0000313" key="3">
    <source>
        <dbReference type="EMBL" id="SPP91726.1"/>
    </source>
</evidence>
<name>A0A2U3PRH2_9BRAD</name>
<feature type="transmembrane region" description="Helical" evidence="1">
    <location>
        <begin position="74"/>
        <end position="93"/>
    </location>
</feature>
<feature type="domain" description="YdbS-like PH" evidence="2">
    <location>
        <begin position="130"/>
        <end position="186"/>
    </location>
</feature>
<evidence type="ECO:0000313" key="4">
    <source>
        <dbReference type="Proteomes" id="UP000246085"/>
    </source>
</evidence>
<reference evidence="3 4" key="1">
    <citation type="submission" date="2018-03" db="EMBL/GenBank/DDBJ databases">
        <authorList>
            <person name="Gully D."/>
        </authorList>
    </citation>
    <scope>NUCLEOTIDE SEQUENCE [LARGE SCALE GENOMIC DNA]</scope>
    <source>
        <strain evidence="3">ORS3257</strain>
    </source>
</reference>
<feature type="transmembrane region" description="Helical" evidence="1">
    <location>
        <begin position="102"/>
        <end position="122"/>
    </location>
</feature>
<sequence>MTTRAFLHKDQYGDPHRTCLTGTDRAYTERRGPGQAGSCGGRVRGSGLTEIMARYIDEILQPGERVLYSTNAHWIFYFPAIVAWIVALVLFILSRQATAEGLVLLCLVASGLVALAALYWTIKGWFHRFTTETDVTNLRVVHKTGFIRRRTFEMALDKVESVDVDQTILGRILNYGDVTIRGVGEGIETIKTIASPLAFRSSITTR</sequence>
<gene>
    <name evidence="3" type="ORF">BRAD3257_0562</name>
</gene>
<proteinExistence type="predicted"/>
<dbReference type="PANTHER" id="PTHR37938:SF1">
    <property type="entry name" value="BLL0215 PROTEIN"/>
    <property type="match status" value="1"/>
</dbReference>
<accession>A0A2U3PRH2</accession>
<dbReference type="Pfam" id="PF03703">
    <property type="entry name" value="bPH_2"/>
    <property type="match status" value="1"/>
</dbReference>
<evidence type="ECO:0000259" key="2">
    <source>
        <dbReference type="Pfam" id="PF03703"/>
    </source>
</evidence>
<keyword evidence="1" id="KW-1133">Transmembrane helix</keyword>
<dbReference type="KEGG" id="bvz:BRAD3257_0562"/>
<protein>
    <submittedName>
        <fullName evidence="3">Putative membrane protein</fullName>
    </submittedName>
</protein>
<evidence type="ECO:0000256" key="1">
    <source>
        <dbReference type="SAM" id="Phobius"/>
    </source>
</evidence>
<dbReference type="AlphaFoldDB" id="A0A2U3PRH2"/>
<keyword evidence="1" id="KW-0472">Membrane</keyword>
<organism evidence="3 4">
    <name type="scientific">Bradyrhizobium vignae</name>
    <dbReference type="NCBI Taxonomy" id="1549949"/>
    <lineage>
        <taxon>Bacteria</taxon>
        <taxon>Pseudomonadati</taxon>
        <taxon>Pseudomonadota</taxon>
        <taxon>Alphaproteobacteria</taxon>
        <taxon>Hyphomicrobiales</taxon>
        <taxon>Nitrobacteraceae</taxon>
        <taxon>Bradyrhizobium</taxon>
    </lineage>
</organism>
<dbReference type="PANTHER" id="PTHR37938">
    <property type="entry name" value="BLL0215 PROTEIN"/>
    <property type="match status" value="1"/>
</dbReference>
<dbReference type="Proteomes" id="UP000246085">
    <property type="component" value="Chromosome BRAD3257"/>
</dbReference>